<organism evidence="11">
    <name type="scientific">Oikopleura dioica</name>
    <name type="common">Tunicate</name>
    <dbReference type="NCBI Taxonomy" id="34765"/>
    <lineage>
        <taxon>Eukaryota</taxon>
        <taxon>Metazoa</taxon>
        <taxon>Chordata</taxon>
        <taxon>Tunicata</taxon>
        <taxon>Appendicularia</taxon>
        <taxon>Copelata</taxon>
        <taxon>Oikopleuridae</taxon>
        <taxon>Oikopleura</taxon>
    </lineage>
</organism>
<keyword evidence="12" id="KW-1185">Reference proteome</keyword>
<name>E4XG30_OIKDI</name>
<keyword evidence="7" id="KW-0464">Manganese</keyword>
<evidence type="ECO:0000256" key="6">
    <source>
        <dbReference type="ARBA" id="ARBA00022842"/>
    </source>
</evidence>
<dbReference type="Proteomes" id="UP000001307">
    <property type="component" value="Unassembled WGS sequence"/>
</dbReference>
<dbReference type="SUPFAM" id="SSF54928">
    <property type="entry name" value="RNA-binding domain, RBD"/>
    <property type="match status" value="1"/>
</dbReference>
<comment type="cofactor">
    <cofactor evidence="2">
        <name>Mg(2+)</name>
        <dbReference type="ChEBI" id="CHEBI:18420"/>
    </cofactor>
</comment>
<dbReference type="EMBL" id="FN653046">
    <property type="protein sequence ID" value="CBY24570.1"/>
    <property type="molecule type" value="Genomic_DNA"/>
</dbReference>
<dbReference type="CDD" id="cd18870">
    <property type="entry name" value="NUDIX_AcylCoAdiphos_Nudt19"/>
    <property type="match status" value="1"/>
</dbReference>
<dbReference type="InterPro" id="IPR035979">
    <property type="entry name" value="RBD_domain_sf"/>
</dbReference>
<evidence type="ECO:0000259" key="10">
    <source>
        <dbReference type="PROSITE" id="PS50102"/>
    </source>
</evidence>
<evidence type="ECO:0000256" key="9">
    <source>
        <dbReference type="SAM" id="MobiDB-lite"/>
    </source>
</evidence>
<dbReference type="InParanoid" id="E4XG30"/>
<evidence type="ECO:0000256" key="8">
    <source>
        <dbReference type="PROSITE-ProRule" id="PRU00176"/>
    </source>
</evidence>
<keyword evidence="4" id="KW-0479">Metal-binding</keyword>
<keyword evidence="5" id="KW-0378">Hydrolase</keyword>
<dbReference type="PROSITE" id="PS50102">
    <property type="entry name" value="RRM"/>
    <property type="match status" value="1"/>
</dbReference>
<dbReference type="GO" id="GO:0003723">
    <property type="term" value="F:RNA binding"/>
    <property type="evidence" value="ECO:0007669"/>
    <property type="project" value="UniProtKB-UniRule"/>
</dbReference>
<dbReference type="InterPro" id="IPR000504">
    <property type="entry name" value="RRM_dom"/>
</dbReference>
<sequence>MTNQNHSPQTRKKRYKLYHIMSREKFRKAATLILTTPLKHRIYPCDYGVVMLKRSAKLRFMASTYVFPGGAVSMSDRDPQWLDCIPQIENMNLTPSASKAVPRPKLYKTDPEETVSRDLSLRISSIRECFEESGILLVEKDGQLIQAKDLPSQTEIAKWRKTVEGSADEFLTLCKEIKARPLVENLFEWSNWLTPPSILPYRFDTAFYLASIPFLPDYATEDGGETVDLQVMNPFEALAKQEREEHILHPPQFVEISRLARFQKMKDLLEYAEKRQVLGTNCWCPVQRWTDTARLSLMESDEHHPDELKVFGDAEGTTEDSEEGLAAQANRLARTVWTFTQSEDKGFKMGPMFTRSNQEFFSDKTLVNSAMDTTELLSRIEAAENGTLINADEYSDKILRKLRGRMGAGEMHSVFIGNLSDHARHEDIEKFFKGYGSLRDISLKGGYGFVQFKDKYDAKDAVQDLDGKEICGQKVRIELSNGGRDRTRRGRDSYSRSRSRSRDNSRYSRSTSKSPRRSFYERTAYRKYGAPKKTKYAIEIENLSERVSWQDLKDFFRRVGEVSYGEAHDRMRCGPGRGIICFV</sequence>
<evidence type="ECO:0000256" key="3">
    <source>
        <dbReference type="ARBA" id="ARBA00005582"/>
    </source>
</evidence>
<keyword evidence="8" id="KW-0694">RNA-binding</keyword>
<comment type="cofactor">
    <cofactor evidence="1">
        <name>Mn(2+)</name>
        <dbReference type="ChEBI" id="CHEBI:29035"/>
    </cofactor>
</comment>
<feature type="domain" description="RRM" evidence="10">
    <location>
        <begin position="412"/>
        <end position="482"/>
    </location>
</feature>
<proteinExistence type="inferred from homology"/>
<feature type="compositionally biased region" description="Basic and acidic residues" evidence="9">
    <location>
        <begin position="490"/>
        <end position="506"/>
    </location>
</feature>
<dbReference type="PANTHER" id="PTHR12318">
    <property type="entry name" value="TESTOSTERONE-REGULATED PROTEIN RP2"/>
    <property type="match status" value="1"/>
</dbReference>
<dbReference type="AlphaFoldDB" id="E4XG30"/>
<dbReference type="SMART" id="SM00360">
    <property type="entry name" value="RRM"/>
    <property type="match status" value="1"/>
</dbReference>
<comment type="similarity">
    <text evidence="3">Belongs to the Nudix hydrolase family.</text>
</comment>
<dbReference type="InterPro" id="IPR012677">
    <property type="entry name" value="Nucleotide-bd_a/b_plait_sf"/>
</dbReference>
<dbReference type="Pfam" id="PF00076">
    <property type="entry name" value="RRM_1"/>
    <property type="match status" value="1"/>
</dbReference>
<gene>
    <name evidence="11" type="ORF">GSOID_T00010438001</name>
</gene>
<dbReference type="GO" id="GO:0046872">
    <property type="term" value="F:metal ion binding"/>
    <property type="evidence" value="ECO:0007669"/>
    <property type="project" value="UniProtKB-KW"/>
</dbReference>
<evidence type="ECO:0000256" key="1">
    <source>
        <dbReference type="ARBA" id="ARBA00001936"/>
    </source>
</evidence>
<accession>E4XG30</accession>
<evidence type="ECO:0000256" key="4">
    <source>
        <dbReference type="ARBA" id="ARBA00022723"/>
    </source>
</evidence>
<keyword evidence="6" id="KW-0460">Magnesium</keyword>
<evidence type="ECO:0000256" key="2">
    <source>
        <dbReference type="ARBA" id="ARBA00001946"/>
    </source>
</evidence>
<dbReference type="Gene3D" id="3.90.79.10">
    <property type="entry name" value="Nucleoside Triphosphate Pyrophosphohydrolase"/>
    <property type="match status" value="1"/>
</dbReference>
<evidence type="ECO:0000313" key="12">
    <source>
        <dbReference type="Proteomes" id="UP000001307"/>
    </source>
</evidence>
<feature type="region of interest" description="Disordered" evidence="9">
    <location>
        <begin position="481"/>
        <end position="517"/>
    </location>
</feature>
<dbReference type="OrthoDB" id="1695362at2759"/>
<protein>
    <recommendedName>
        <fullName evidence="10">RRM domain-containing protein</fullName>
    </recommendedName>
</protein>
<dbReference type="GO" id="GO:0005739">
    <property type="term" value="C:mitochondrion"/>
    <property type="evidence" value="ECO:0007669"/>
    <property type="project" value="TreeGrafter"/>
</dbReference>
<dbReference type="InterPro" id="IPR039121">
    <property type="entry name" value="NUDT19"/>
</dbReference>
<dbReference type="Gene3D" id="3.30.70.330">
    <property type="match status" value="2"/>
</dbReference>
<evidence type="ECO:0000313" key="11">
    <source>
        <dbReference type="EMBL" id="CBY24570.1"/>
    </source>
</evidence>
<evidence type="ECO:0000256" key="5">
    <source>
        <dbReference type="ARBA" id="ARBA00022801"/>
    </source>
</evidence>
<evidence type="ECO:0000256" key="7">
    <source>
        <dbReference type="ARBA" id="ARBA00023211"/>
    </source>
</evidence>
<dbReference type="GO" id="GO:0016818">
    <property type="term" value="F:hydrolase activity, acting on acid anhydrides, in phosphorus-containing anhydrides"/>
    <property type="evidence" value="ECO:0007669"/>
    <property type="project" value="InterPro"/>
</dbReference>
<dbReference type="PANTHER" id="PTHR12318:SF0">
    <property type="entry name" value="ACYL-COENZYME A DIPHOSPHATASE NUDT19"/>
    <property type="match status" value="1"/>
</dbReference>
<reference evidence="11" key="1">
    <citation type="journal article" date="2010" name="Science">
        <title>Plasticity of animal genome architecture unmasked by rapid evolution of a pelagic tunicate.</title>
        <authorList>
            <person name="Denoeud F."/>
            <person name="Henriet S."/>
            <person name="Mungpakdee S."/>
            <person name="Aury J.M."/>
            <person name="Da Silva C."/>
            <person name="Brinkmann H."/>
            <person name="Mikhaleva J."/>
            <person name="Olsen L.C."/>
            <person name="Jubin C."/>
            <person name="Canestro C."/>
            <person name="Bouquet J.M."/>
            <person name="Danks G."/>
            <person name="Poulain J."/>
            <person name="Campsteijn C."/>
            <person name="Adamski M."/>
            <person name="Cross I."/>
            <person name="Yadetie F."/>
            <person name="Muffato M."/>
            <person name="Louis A."/>
            <person name="Butcher S."/>
            <person name="Tsagkogeorga G."/>
            <person name="Konrad A."/>
            <person name="Singh S."/>
            <person name="Jensen M.F."/>
            <person name="Cong E.H."/>
            <person name="Eikeseth-Otteraa H."/>
            <person name="Noel B."/>
            <person name="Anthouard V."/>
            <person name="Porcel B.M."/>
            <person name="Kachouri-Lafond R."/>
            <person name="Nishino A."/>
            <person name="Ugolini M."/>
            <person name="Chourrout P."/>
            <person name="Nishida H."/>
            <person name="Aasland R."/>
            <person name="Huzurbazar S."/>
            <person name="Westhof E."/>
            <person name="Delsuc F."/>
            <person name="Lehrach H."/>
            <person name="Reinhardt R."/>
            <person name="Weissenbach J."/>
            <person name="Roy S.W."/>
            <person name="Artiguenave F."/>
            <person name="Postlethwait J.H."/>
            <person name="Manak J.R."/>
            <person name="Thompson E.M."/>
            <person name="Jaillon O."/>
            <person name="Du Pasquier L."/>
            <person name="Boudinot P."/>
            <person name="Liberles D.A."/>
            <person name="Volff J.N."/>
            <person name="Philippe H."/>
            <person name="Lenhard B."/>
            <person name="Roest Crollius H."/>
            <person name="Wincker P."/>
            <person name="Chourrout D."/>
        </authorList>
    </citation>
    <scope>NUCLEOTIDE SEQUENCE [LARGE SCALE GENOMIC DNA]</scope>
</reference>